<dbReference type="Proteomes" id="UP000222360">
    <property type="component" value="Segment"/>
</dbReference>
<accession>A0A173GCN4</accession>
<name>A0A173GCN4_9CAUD</name>
<dbReference type="EMBL" id="KX066068">
    <property type="protein sequence ID" value="ANH51111.1"/>
    <property type="molecule type" value="Genomic_DNA"/>
</dbReference>
<protein>
    <submittedName>
        <fullName evidence="1">Uncharacterized protein</fullName>
    </submittedName>
</protein>
<evidence type="ECO:0000313" key="2">
    <source>
        <dbReference type="Proteomes" id="UP000222360"/>
    </source>
</evidence>
<evidence type="ECO:0000313" key="1">
    <source>
        <dbReference type="EMBL" id="ANH51111.1"/>
    </source>
</evidence>
<dbReference type="OrthoDB" id="10091at10239"/>
<gene>
    <name evidence="1" type="ORF">VSW3_35</name>
</gene>
<keyword evidence="2" id="KW-1185">Reference proteome</keyword>
<organism evidence="1 2">
    <name type="scientific">Pseudomonas phage VSW-3</name>
    <dbReference type="NCBI Taxonomy" id="1852562"/>
    <lineage>
        <taxon>Viruses</taxon>
        <taxon>Duplodnaviria</taxon>
        <taxon>Heunggongvirae</taxon>
        <taxon>Uroviricota</taxon>
        <taxon>Caudoviricetes</taxon>
        <taxon>Autographivirales</taxon>
        <taxon>Autonotataviridae</taxon>
        <taxon>Napahaivirus</taxon>
        <taxon>Napahaivirus VSW3</taxon>
    </lineage>
</organism>
<sequence length="178" mass="19097">MTTKANAMPTLIVGTEALRKEFTSIAAAGKKLDGRIQVAGLSVMSHIDTHGDVTVATALVNELFGALSKGHRKAAMVEWLVKYGKVKLNTDEATKKAQPFLFDKSAKTNLQGACDEPWFDCKPEKLDEDFDFNKLLLALLSKAAKKNATDPTKVIGADMLAKVQALVEAEPAAPVAAK</sequence>
<proteinExistence type="predicted"/>
<reference evidence="1 2" key="1">
    <citation type="submission" date="2016-04" db="EMBL/GenBank/DDBJ databases">
        <title>Complete genome of Pseudomonas fluorescens phage VSW-3.</title>
        <authorList>
            <person name="Zhang C.-J."/>
            <person name="Wei Y.-L."/>
            <person name="Ji X.-L."/>
        </authorList>
    </citation>
    <scope>NUCLEOTIDE SEQUENCE [LARGE SCALE GENOMIC DNA]</scope>
</reference>